<feature type="transmembrane region" description="Helical" evidence="2">
    <location>
        <begin position="39"/>
        <end position="60"/>
    </location>
</feature>
<dbReference type="RefSeq" id="WP_014777503.1">
    <property type="nucleotide sequence ID" value="NC_018012.1"/>
</dbReference>
<dbReference type="Pfam" id="PF00027">
    <property type="entry name" value="cNMP_binding"/>
    <property type="match status" value="2"/>
</dbReference>
<evidence type="ECO:0000259" key="3">
    <source>
        <dbReference type="PROSITE" id="PS50042"/>
    </source>
</evidence>
<reference evidence="4 5" key="1">
    <citation type="submission" date="2012-06" db="EMBL/GenBank/DDBJ databases">
        <title>Complete sequence of Thiocystis violascens DSM 198.</title>
        <authorList>
            <consortium name="US DOE Joint Genome Institute"/>
            <person name="Lucas S."/>
            <person name="Han J."/>
            <person name="Lapidus A."/>
            <person name="Cheng J.-F."/>
            <person name="Goodwin L."/>
            <person name="Pitluck S."/>
            <person name="Peters L."/>
            <person name="Ovchinnikova G."/>
            <person name="Teshima H."/>
            <person name="Detter J.C."/>
            <person name="Han C."/>
            <person name="Tapia R."/>
            <person name="Land M."/>
            <person name="Hauser L."/>
            <person name="Kyrpides N."/>
            <person name="Ivanova N."/>
            <person name="Pagani I."/>
            <person name="Vogl K."/>
            <person name="Liu Z."/>
            <person name="Frigaard N.-U."/>
            <person name="Bryant D."/>
            <person name="Woyke T."/>
        </authorList>
    </citation>
    <scope>NUCLEOTIDE SEQUENCE [LARGE SCALE GENOMIC DNA]</scope>
    <source>
        <strain evidence="5">ATCC 17096 / DSM 198 / 6111</strain>
    </source>
</reference>
<name>I3Y7P8_THIV6</name>
<dbReference type="STRING" id="765911.Thivi_0981"/>
<feature type="transmembrane region" description="Helical" evidence="2">
    <location>
        <begin position="66"/>
        <end position="87"/>
    </location>
</feature>
<evidence type="ECO:0000256" key="2">
    <source>
        <dbReference type="SAM" id="Phobius"/>
    </source>
</evidence>
<keyword evidence="2" id="KW-1133">Transmembrane helix</keyword>
<dbReference type="Proteomes" id="UP000006062">
    <property type="component" value="Chromosome"/>
</dbReference>
<dbReference type="AlphaFoldDB" id="I3Y7P8"/>
<protein>
    <submittedName>
        <fullName evidence="4">Cyclic nucleotide-binding protein</fullName>
    </submittedName>
</protein>
<dbReference type="OrthoDB" id="1145132at2"/>
<dbReference type="PANTHER" id="PTHR24567">
    <property type="entry name" value="CRP FAMILY TRANSCRIPTIONAL REGULATORY PROTEIN"/>
    <property type="match status" value="1"/>
</dbReference>
<keyword evidence="2" id="KW-0812">Transmembrane</keyword>
<dbReference type="InterPro" id="IPR018490">
    <property type="entry name" value="cNMP-bd_dom_sf"/>
</dbReference>
<evidence type="ECO:0000256" key="1">
    <source>
        <dbReference type="SAM" id="MobiDB-lite"/>
    </source>
</evidence>
<dbReference type="GO" id="GO:0003700">
    <property type="term" value="F:DNA-binding transcription factor activity"/>
    <property type="evidence" value="ECO:0007669"/>
    <property type="project" value="TreeGrafter"/>
</dbReference>
<gene>
    <name evidence="4" type="ordered locus">Thivi_0981</name>
</gene>
<proteinExistence type="predicted"/>
<dbReference type="SUPFAM" id="SSF51206">
    <property type="entry name" value="cAMP-binding domain-like"/>
    <property type="match status" value="2"/>
</dbReference>
<dbReference type="SMART" id="SM00100">
    <property type="entry name" value="cNMP"/>
    <property type="match status" value="2"/>
</dbReference>
<dbReference type="EMBL" id="CP003154">
    <property type="protein sequence ID" value="AFL73016.1"/>
    <property type="molecule type" value="Genomic_DNA"/>
</dbReference>
<dbReference type="PANTHER" id="PTHR24567:SF74">
    <property type="entry name" value="HTH-TYPE TRANSCRIPTIONAL REGULATOR ARCR"/>
    <property type="match status" value="1"/>
</dbReference>
<dbReference type="eggNOG" id="COG0664">
    <property type="taxonomic scope" value="Bacteria"/>
</dbReference>
<dbReference type="InterPro" id="IPR014710">
    <property type="entry name" value="RmlC-like_jellyroll"/>
</dbReference>
<dbReference type="PROSITE" id="PS50042">
    <property type="entry name" value="CNMP_BINDING_3"/>
    <property type="match status" value="2"/>
</dbReference>
<dbReference type="InterPro" id="IPR000595">
    <property type="entry name" value="cNMP-bd_dom"/>
</dbReference>
<feature type="transmembrane region" description="Helical" evidence="2">
    <location>
        <begin position="6"/>
        <end position="27"/>
    </location>
</feature>
<evidence type="ECO:0000313" key="5">
    <source>
        <dbReference type="Proteomes" id="UP000006062"/>
    </source>
</evidence>
<organism evidence="4 5">
    <name type="scientific">Thiocystis violascens (strain ATCC 17096 / DSM 198 / 6111)</name>
    <name type="common">Chromatium violascens</name>
    <dbReference type="NCBI Taxonomy" id="765911"/>
    <lineage>
        <taxon>Bacteria</taxon>
        <taxon>Pseudomonadati</taxon>
        <taxon>Pseudomonadota</taxon>
        <taxon>Gammaproteobacteria</taxon>
        <taxon>Chromatiales</taxon>
        <taxon>Chromatiaceae</taxon>
        <taxon>Thiocystis</taxon>
    </lineage>
</organism>
<dbReference type="KEGG" id="tvi:Thivi_0981"/>
<feature type="region of interest" description="Disordered" evidence="1">
    <location>
        <begin position="617"/>
        <end position="654"/>
    </location>
</feature>
<dbReference type="eggNOG" id="COG0428">
    <property type="taxonomic scope" value="Bacteria"/>
</dbReference>
<feature type="transmembrane region" description="Helical" evidence="2">
    <location>
        <begin position="531"/>
        <end position="553"/>
    </location>
</feature>
<dbReference type="CDD" id="cd00038">
    <property type="entry name" value="CAP_ED"/>
    <property type="match status" value="2"/>
</dbReference>
<keyword evidence="2" id="KW-0472">Membrane</keyword>
<evidence type="ECO:0000313" key="4">
    <source>
        <dbReference type="EMBL" id="AFL73016.1"/>
    </source>
</evidence>
<accession>I3Y7P8</accession>
<feature type="domain" description="Cyclic nucleotide-binding" evidence="3">
    <location>
        <begin position="301"/>
        <end position="402"/>
    </location>
</feature>
<dbReference type="GO" id="GO:0005829">
    <property type="term" value="C:cytosol"/>
    <property type="evidence" value="ECO:0007669"/>
    <property type="project" value="TreeGrafter"/>
</dbReference>
<keyword evidence="5" id="KW-1185">Reference proteome</keyword>
<feature type="transmembrane region" description="Helical" evidence="2">
    <location>
        <begin position="559"/>
        <end position="576"/>
    </location>
</feature>
<sequence length="654" mass="70600">MTESLIWSAFWMGILSAVSLPLGALTARFWTPGDRATAVLMAFGGGALLAALTIDLVGAALERGHFNTLAIGAVCGGLLFVALNLLVNDFGGFVRKTSTTFYHLRRQEHRQLKRVMGQVTRTELFQALEDADCKVLAASARSQDYPRGSVIFEAADPADAAYILVSGTVEIYDAADRSRLLARLGPNEIFGWYSTLTGAPTSDTAVATSDASVWVIPRESLDGLQRASNAYVQAVHRRLREPATLDYLVQRQGMTRAAAESWLDQAAQSLLRNGSIPKPGPASHRVATVRSELRDLRRFPLFQRLPDAELDLIADHLLRKVHAKGEHLFAQGQPASRFFIIEQGQVSLVDPAHAHLGSEPLGPGDALGGFSFLTGASHTKTAVTTEETIVWELRRRDLDEILRRLPGLIEAIRAFLAEGEAERYLTERVRLSAERATRWRQAARHALELRQPMPAVASLSLSHAQHGGAPLAIFLGITLDGIPESLVIGSSMLHAAISVSLIVGLFLSNYPEALSSSVGMRQQGMDFGRILGMWSGLMLITGIGAAAGSVFFAGADPHLFAFVEGLAAGAMLTMIAETMLPEAYLKGGNVIGLSTLAGFLIAIFSKTLEPADAAQHGRIAPPQEQEVPALRLQERRVEPARSGSSTRKVRPSMS</sequence>
<dbReference type="HOGENOM" id="CLU_448200_0_0_6"/>
<dbReference type="Gene3D" id="2.60.120.10">
    <property type="entry name" value="Jelly Rolls"/>
    <property type="match status" value="2"/>
</dbReference>
<feature type="domain" description="Cyclic nucleotide-binding" evidence="3">
    <location>
        <begin position="124"/>
        <end position="224"/>
    </location>
</feature>
<feature type="transmembrane region" description="Helical" evidence="2">
    <location>
        <begin position="583"/>
        <end position="604"/>
    </location>
</feature>
<dbReference type="InterPro" id="IPR050397">
    <property type="entry name" value="Env_Response_Regulators"/>
</dbReference>